<feature type="domain" description="GAIN-B" evidence="10">
    <location>
        <begin position="1"/>
        <end position="63"/>
    </location>
</feature>
<dbReference type="HOGENOM" id="CLU_009624_1_0_1"/>
<evidence type="ECO:0000256" key="8">
    <source>
        <dbReference type="SAM" id="Phobius"/>
    </source>
</evidence>
<keyword evidence="12" id="KW-1185">Reference proteome</keyword>
<dbReference type="SMART" id="SM00308">
    <property type="entry name" value="LH2"/>
    <property type="match status" value="1"/>
</dbReference>
<evidence type="ECO:0000256" key="5">
    <source>
        <dbReference type="ARBA" id="ARBA00023136"/>
    </source>
</evidence>
<sequence>KTDVNVSLSGSMASCLYWSMEKQEWTSEGCQAGNESTPQGIACVCNHLTSFGGDFLVPPNPIDFDVVILAFSDIAESRNYSVIATVGTVLMVYLFVVVLARRADRKDRKKVRASLSQAKDDHASYEVTIATDIWINSGTTADVALIVCGENATSDVIVIRHADFPNRILFARGNNDRFIIHVPTPLGKLLRVKIWHDNEGNSPAWLLRSVTVHATNSEDRYVFPCNRWLAVDKDDGMLDCTLTPHYGLSALKTSFAEKSANDFADDHLWVSVVARSPCNFFSRVQRATCCLSLFTSAMIANAMFYNI</sequence>
<feature type="domain" description="PLAT" evidence="9">
    <location>
        <begin position="123"/>
        <end position="243"/>
    </location>
</feature>
<comment type="caution">
    <text evidence="7">Lacks conserved residue(s) required for the propagation of feature annotation.</text>
</comment>
<evidence type="ECO:0000313" key="12">
    <source>
        <dbReference type="Proteomes" id="UP000001593"/>
    </source>
</evidence>
<dbReference type="PROSITE" id="PS50221">
    <property type="entry name" value="GAIN_B"/>
    <property type="match status" value="1"/>
</dbReference>
<keyword evidence="5 8" id="KW-0472">Membrane</keyword>
<dbReference type="FunFam" id="2.60.220.50:FF:000044">
    <property type="entry name" value="Predicted protein"/>
    <property type="match status" value="1"/>
</dbReference>
<comment type="similarity">
    <text evidence="2">Belongs to the polycystin family.</text>
</comment>
<organism evidence="11 12">
    <name type="scientific">Nematostella vectensis</name>
    <name type="common">Starlet sea anemone</name>
    <dbReference type="NCBI Taxonomy" id="45351"/>
    <lineage>
        <taxon>Eukaryota</taxon>
        <taxon>Metazoa</taxon>
        <taxon>Cnidaria</taxon>
        <taxon>Anthozoa</taxon>
        <taxon>Hexacorallia</taxon>
        <taxon>Actiniaria</taxon>
        <taxon>Edwardsiidae</taxon>
        <taxon>Nematostella</taxon>
    </lineage>
</organism>
<dbReference type="STRING" id="45351.A7SB31"/>
<dbReference type="PANTHER" id="PTHR10877:SF150">
    <property type="entry name" value="REJ DOMAIN-CONTAINING PROTEIN"/>
    <property type="match status" value="1"/>
</dbReference>
<gene>
    <name evidence="11" type="ORF">NEMVEDRAFT_v1g13526</name>
</gene>
<dbReference type="InterPro" id="IPR000203">
    <property type="entry name" value="GPS"/>
</dbReference>
<dbReference type="AlphaFoldDB" id="A7SB31"/>
<evidence type="ECO:0000259" key="10">
    <source>
        <dbReference type="PROSITE" id="PS50221"/>
    </source>
</evidence>
<comment type="subcellular location">
    <subcellularLocation>
        <location evidence="1">Membrane</location>
    </subcellularLocation>
</comment>
<keyword evidence="6" id="KW-1015">Disulfide bond</keyword>
<reference evidence="11 12" key="1">
    <citation type="journal article" date="2007" name="Science">
        <title>Sea anemone genome reveals ancestral eumetazoan gene repertoire and genomic organization.</title>
        <authorList>
            <person name="Putnam N.H."/>
            <person name="Srivastava M."/>
            <person name="Hellsten U."/>
            <person name="Dirks B."/>
            <person name="Chapman J."/>
            <person name="Salamov A."/>
            <person name="Terry A."/>
            <person name="Shapiro H."/>
            <person name="Lindquist E."/>
            <person name="Kapitonov V.V."/>
            <person name="Jurka J."/>
            <person name="Genikhovich G."/>
            <person name="Grigoriev I.V."/>
            <person name="Lucas S.M."/>
            <person name="Steele R.E."/>
            <person name="Finnerty J.R."/>
            <person name="Technau U."/>
            <person name="Martindale M.Q."/>
            <person name="Rokhsar D.S."/>
        </authorList>
    </citation>
    <scope>NUCLEOTIDE SEQUENCE [LARGE SCALE GENOMIC DNA]</scope>
    <source>
        <strain evidence="12">CH2 X CH6</strain>
    </source>
</reference>
<evidence type="ECO:0000259" key="9">
    <source>
        <dbReference type="PROSITE" id="PS50095"/>
    </source>
</evidence>
<dbReference type="InterPro" id="IPR036392">
    <property type="entry name" value="PLAT/LH2_dom_sf"/>
</dbReference>
<dbReference type="InterPro" id="IPR057244">
    <property type="entry name" value="GAIN_B"/>
</dbReference>
<name>A7SB31_NEMVE</name>
<dbReference type="PhylomeDB" id="A7SB31"/>
<dbReference type="PANTHER" id="PTHR10877">
    <property type="entry name" value="POLYCYSTIN FAMILY MEMBER"/>
    <property type="match status" value="1"/>
</dbReference>
<evidence type="ECO:0000256" key="6">
    <source>
        <dbReference type="ARBA" id="ARBA00023157"/>
    </source>
</evidence>
<evidence type="ECO:0000256" key="3">
    <source>
        <dbReference type="ARBA" id="ARBA00022692"/>
    </source>
</evidence>
<protein>
    <submittedName>
        <fullName evidence="11">Uncharacterized protein</fullName>
    </submittedName>
</protein>
<proteinExistence type="inferred from homology"/>
<dbReference type="SMART" id="SM00303">
    <property type="entry name" value="GPS"/>
    <property type="match status" value="1"/>
</dbReference>
<dbReference type="eggNOG" id="KOG3599">
    <property type="taxonomic scope" value="Eukaryota"/>
</dbReference>
<feature type="non-terminal residue" evidence="11">
    <location>
        <position position="1"/>
    </location>
</feature>
<dbReference type="Proteomes" id="UP000001593">
    <property type="component" value="Unassembled WGS sequence"/>
</dbReference>
<dbReference type="Gene3D" id="2.60.220.50">
    <property type="match status" value="1"/>
</dbReference>
<dbReference type="Pfam" id="PF01477">
    <property type="entry name" value="PLAT"/>
    <property type="match status" value="1"/>
</dbReference>
<dbReference type="InterPro" id="IPR051223">
    <property type="entry name" value="Polycystin"/>
</dbReference>
<keyword evidence="3 8" id="KW-0812">Transmembrane</keyword>
<dbReference type="Pfam" id="PF01825">
    <property type="entry name" value="GPS"/>
    <property type="match status" value="1"/>
</dbReference>
<evidence type="ECO:0000256" key="4">
    <source>
        <dbReference type="ARBA" id="ARBA00022989"/>
    </source>
</evidence>
<dbReference type="PROSITE" id="PS50095">
    <property type="entry name" value="PLAT"/>
    <property type="match status" value="1"/>
</dbReference>
<dbReference type="EMBL" id="DS469613">
    <property type="protein sequence ID" value="EDO39107.1"/>
    <property type="molecule type" value="Genomic_DNA"/>
</dbReference>
<dbReference type="GO" id="GO:0016020">
    <property type="term" value="C:membrane"/>
    <property type="evidence" value="ECO:0007669"/>
    <property type="project" value="UniProtKB-SubCell"/>
</dbReference>
<dbReference type="InterPro" id="IPR046338">
    <property type="entry name" value="GAIN_dom_sf"/>
</dbReference>
<accession>A7SB31</accession>
<dbReference type="Gene3D" id="2.60.60.20">
    <property type="entry name" value="PLAT/LH2 domain"/>
    <property type="match status" value="1"/>
</dbReference>
<evidence type="ECO:0000256" key="1">
    <source>
        <dbReference type="ARBA" id="ARBA00004370"/>
    </source>
</evidence>
<feature type="non-terminal residue" evidence="11">
    <location>
        <position position="307"/>
    </location>
</feature>
<feature type="transmembrane region" description="Helical" evidence="8">
    <location>
        <begin position="80"/>
        <end position="100"/>
    </location>
</feature>
<keyword evidence="4 8" id="KW-1133">Transmembrane helix</keyword>
<dbReference type="SUPFAM" id="SSF49723">
    <property type="entry name" value="Lipase/lipooxygenase domain (PLAT/LH2 domain)"/>
    <property type="match status" value="1"/>
</dbReference>
<evidence type="ECO:0000256" key="2">
    <source>
        <dbReference type="ARBA" id="ARBA00007200"/>
    </source>
</evidence>
<evidence type="ECO:0000256" key="7">
    <source>
        <dbReference type="PROSITE-ProRule" id="PRU00152"/>
    </source>
</evidence>
<evidence type="ECO:0000313" key="11">
    <source>
        <dbReference type="EMBL" id="EDO39107.1"/>
    </source>
</evidence>
<dbReference type="InterPro" id="IPR001024">
    <property type="entry name" value="PLAT/LH2_dom"/>
</dbReference>
<dbReference type="InParanoid" id="A7SB31"/>